<evidence type="ECO:0000256" key="1">
    <source>
        <dbReference type="SAM" id="Phobius"/>
    </source>
</evidence>
<protein>
    <submittedName>
        <fullName evidence="2">Retrotransposon gag protein</fullName>
    </submittedName>
</protein>
<sequence>MLLNRVVYLMTLYIFGYFFSLYVTICLCGWIRNWYTQPTCGMNFRTGSLLKGESLYEAWECFKLMLHKCPYHGLQDWLQLQTSYNGINGNLRSSLDGAFAGAFICGNEFIWSIERFTYQAKPTTMNEIGGKDKFQRILERLNNLNINIGHEN</sequence>
<comment type="caution">
    <text evidence="2">The sequence shown here is derived from an EMBL/GenBank/DDBJ whole genome shotgun (WGS) entry which is preliminary data.</text>
</comment>
<keyword evidence="1" id="KW-0812">Transmembrane</keyword>
<dbReference type="EMBL" id="SMMG02000013">
    <property type="protein sequence ID" value="KAA3453261.1"/>
    <property type="molecule type" value="Genomic_DNA"/>
</dbReference>
<keyword evidence="3" id="KW-1185">Reference proteome</keyword>
<evidence type="ECO:0000313" key="3">
    <source>
        <dbReference type="Proteomes" id="UP000325315"/>
    </source>
</evidence>
<name>A0A5B6U584_9ROSI</name>
<organism evidence="2 3">
    <name type="scientific">Gossypium australe</name>
    <dbReference type="NCBI Taxonomy" id="47621"/>
    <lineage>
        <taxon>Eukaryota</taxon>
        <taxon>Viridiplantae</taxon>
        <taxon>Streptophyta</taxon>
        <taxon>Embryophyta</taxon>
        <taxon>Tracheophyta</taxon>
        <taxon>Spermatophyta</taxon>
        <taxon>Magnoliopsida</taxon>
        <taxon>eudicotyledons</taxon>
        <taxon>Gunneridae</taxon>
        <taxon>Pentapetalae</taxon>
        <taxon>rosids</taxon>
        <taxon>malvids</taxon>
        <taxon>Malvales</taxon>
        <taxon>Malvaceae</taxon>
        <taxon>Malvoideae</taxon>
        <taxon>Gossypium</taxon>
    </lineage>
</organism>
<keyword evidence="1" id="KW-0472">Membrane</keyword>
<accession>A0A5B6U584</accession>
<feature type="transmembrane region" description="Helical" evidence="1">
    <location>
        <begin position="6"/>
        <end position="31"/>
    </location>
</feature>
<proteinExistence type="predicted"/>
<dbReference type="Proteomes" id="UP000325315">
    <property type="component" value="Unassembled WGS sequence"/>
</dbReference>
<evidence type="ECO:0000313" key="2">
    <source>
        <dbReference type="EMBL" id="KAA3453261.1"/>
    </source>
</evidence>
<dbReference type="AlphaFoldDB" id="A0A5B6U584"/>
<reference evidence="2" key="1">
    <citation type="submission" date="2019-08" db="EMBL/GenBank/DDBJ databases">
        <authorList>
            <person name="Liu F."/>
        </authorList>
    </citation>
    <scope>NUCLEOTIDE SEQUENCE [LARGE SCALE GENOMIC DNA]</scope>
    <source>
        <strain evidence="2">PA1801</strain>
        <tissue evidence="2">Leaf</tissue>
    </source>
</reference>
<keyword evidence="1" id="KW-1133">Transmembrane helix</keyword>
<gene>
    <name evidence="2" type="ORF">EPI10_009318</name>
</gene>